<keyword evidence="3" id="KW-1185">Reference proteome</keyword>
<name>A0A6A7NA27_9BURK</name>
<dbReference type="Proteomes" id="UP000440498">
    <property type="component" value="Unassembled WGS sequence"/>
</dbReference>
<evidence type="ECO:0000313" key="2">
    <source>
        <dbReference type="EMBL" id="MQA41788.1"/>
    </source>
</evidence>
<dbReference type="AlphaFoldDB" id="A0A6A7NA27"/>
<sequence>MTTLRPPPRHAAGVSIVTAMFLVVVLSALAVAAMSLSRSQQSSSALDLLGARAYEAARAGVEYGLYQQQINGSCAASRTFVPGGTLSVFTVTVQCTVNATPGMGASMNRTTVTAVACNQPAAGICPNAVTTSADYVQRTVTVQF</sequence>
<comment type="caution">
    <text evidence="2">The sequence shown here is derived from an EMBL/GenBank/DDBJ whole genome shotgun (WGS) entry which is preliminary data.</text>
</comment>
<proteinExistence type="predicted"/>
<organism evidence="2 3">
    <name type="scientific">Rugamonas aquatica</name>
    <dbReference type="NCBI Taxonomy" id="2743357"/>
    <lineage>
        <taxon>Bacteria</taxon>
        <taxon>Pseudomonadati</taxon>
        <taxon>Pseudomonadota</taxon>
        <taxon>Betaproteobacteria</taxon>
        <taxon>Burkholderiales</taxon>
        <taxon>Oxalobacteraceae</taxon>
        <taxon>Telluria group</taxon>
        <taxon>Rugamonas</taxon>
    </lineage>
</organism>
<gene>
    <name evidence="2" type="ORF">GEV02_26940</name>
</gene>
<dbReference type="EMBL" id="WHUG01000015">
    <property type="protein sequence ID" value="MQA41788.1"/>
    <property type="molecule type" value="Genomic_DNA"/>
</dbReference>
<protein>
    <submittedName>
        <fullName evidence="2">Agglutinin biogenesis protein MshP</fullName>
    </submittedName>
</protein>
<dbReference type="RefSeq" id="WP_152840980.1">
    <property type="nucleotide sequence ID" value="NZ_WHUG01000015.1"/>
</dbReference>
<evidence type="ECO:0000313" key="3">
    <source>
        <dbReference type="Proteomes" id="UP000440498"/>
    </source>
</evidence>
<evidence type="ECO:0000256" key="1">
    <source>
        <dbReference type="SAM" id="Phobius"/>
    </source>
</evidence>
<reference evidence="2 3" key="1">
    <citation type="submission" date="2019-10" db="EMBL/GenBank/DDBJ databases">
        <title>Two novel species isolated from a subtropical stream in China.</title>
        <authorList>
            <person name="Lu H."/>
        </authorList>
    </citation>
    <scope>NUCLEOTIDE SEQUENCE [LARGE SCALE GENOMIC DNA]</scope>
    <source>
        <strain evidence="2 3">FT29W</strain>
    </source>
</reference>
<keyword evidence="1" id="KW-1133">Transmembrane helix</keyword>
<keyword evidence="1" id="KW-0812">Transmembrane</keyword>
<accession>A0A6A7NA27</accession>
<feature type="transmembrane region" description="Helical" evidence="1">
    <location>
        <begin position="12"/>
        <end position="36"/>
    </location>
</feature>
<keyword evidence="1" id="KW-0472">Membrane</keyword>